<sequence>MSYKNSPYAKGGAGVISGLLGVEALTETFYFAELYDVIPSEAQMAVGAVLLVTAGVAGFAASQDI</sequence>
<proteinExistence type="predicted"/>
<evidence type="ECO:0000313" key="3">
    <source>
        <dbReference type="Proteomes" id="UP001320972"/>
    </source>
</evidence>
<evidence type="ECO:0000256" key="1">
    <source>
        <dbReference type="SAM" id="Phobius"/>
    </source>
</evidence>
<comment type="caution">
    <text evidence="2">The sequence shown here is derived from an EMBL/GenBank/DDBJ whole genome shotgun (WGS) entry which is preliminary data.</text>
</comment>
<protein>
    <submittedName>
        <fullName evidence="2">Uncharacterized protein</fullName>
    </submittedName>
</protein>
<accession>A0ABT2QAU0</accession>
<feature type="transmembrane region" description="Helical" evidence="1">
    <location>
        <begin position="12"/>
        <end position="32"/>
    </location>
</feature>
<keyword evidence="1" id="KW-0472">Membrane</keyword>
<gene>
    <name evidence="2" type="ORF">OB955_04810</name>
</gene>
<keyword evidence="3" id="KW-1185">Reference proteome</keyword>
<dbReference type="RefSeq" id="WP_338007135.1">
    <property type="nucleotide sequence ID" value="NZ_JAOPKB010000002.1"/>
</dbReference>
<reference evidence="2 3" key="1">
    <citation type="submission" date="2022-09" db="EMBL/GenBank/DDBJ databases">
        <title>Enrichment on poylsaccharides allowed isolation of novel metabolic and taxonomic groups of Haloarchaea.</title>
        <authorList>
            <person name="Sorokin D.Y."/>
            <person name="Elcheninov A.G."/>
            <person name="Khizhniak T.V."/>
            <person name="Kolganova T.V."/>
            <person name="Kublanov I.V."/>
        </authorList>
    </citation>
    <scope>NUCLEOTIDE SEQUENCE [LARGE SCALE GENOMIC DNA]</scope>
    <source>
        <strain evidence="2 3">AArc-m2/3/4</strain>
    </source>
</reference>
<keyword evidence="1" id="KW-1133">Transmembrane helix</keyword>
<dbReference type="EMBL" id="JAOPKB010000002">
    <property type="protein sequence ID" value="MCU4972054.1"/>
    <property type="molecule type" value="Genomic_DNA"/>
</dbReference>
<feature type="transmembrane region" description="Helical" evidence="1">
    <location>
        <begin position="44"/>
        <end position="62"/>
    </location>
</feature>
<dbReference type="Proteomes" id="UP001320972">
    <property type="component" value="Unassembled WGS sequence"/>
</dbReference>
<organism evidence="2 3">
    <name type="scientific">Natronoglomus mannanivorans</name>
    <dbReference type="NCBI Taxonomy" id="2979990"/>
    <lineage>
        <taxon>Archaea</taxon>
        <taxon>Methanobacteriati</taxon>
        <taxon>Methanobacteriota</taxon>
        <taxon>Stenosarchaea group</taxon>
        <taxon>Halobacteria</taxon>
        <taxon>Halobacteriales</taxon>
        <taxon>Natrialbaceae</taxon>
        <taxon>Natronoglomus</taxon>
    </lineage>
</organism>
<evidence type="ECO:0000313" key="2">
    <source>
        <dbReference type="EMBL" id="MCU4972054.1"/>
    </source>
</evidence>
<keyword evidence="1" id="KW-0812">Transmembrane</keyword>
<name>A0ABT2QAU0_9EURY</name>